<keyword evidence="2" id="KW-0472">Membrane</keyword>
<dbReference type="Pfam" id="PF07332">
    <property type="entry name" value="Phage_holin_3_6"/>
    <property type="match status" value="1"/>
</dbReference>
<organism evidence="3 4">
    <name type="scientific">Arthrobacter mobilis</name>
    <dbReference type="NCBI Taxonomy" id="2724944"/>
    <lineage>
        <taxon>Bacteria</taxon>
        <taxon>Bacillati</taxon>
        <taxon>Actinomycetota</taxon>
        <taxon>Actinomycetes</taxon>
        <taxon>Micrococcales</taxon>
        <taxon>Micrococcaceae</taxon>
        <taxon>Arthrobacter</taxon>
    </lineage>
</organism>
<sequence>MSRLESAAPAPTAPRSSLAGLVGLAARLAPRQLNDELSLAGIELKRKGVQAGVAAALLVVALVFAAFMLVSLLVAAIMGLGLVLEPWLAALIIAAVFLVLAAIFGLIGAARAKKAMPLMPEAAIRGLRYDLGVLTEGRSFDPATLDAKPAKDEKEKRAKAEEPKEPSPSFTELAARTAERREHLAQLRDSLDRKLDVKEQTDRIRLEARRAAETAQQAAASGIARLAQAGGAEGGSSRVPAALQERWKPLLALGASLTTFAVLLGRLLKKN</sequence>
<dbReference type="RefSeq" id="WP_168489027.1">
    <property type="nucleotide sequence ID" value="NZ_JAAZSQ010000029.1"/>
</dbReference>
<protein>
    <submittedName>
        <fullName evidence="3">Phage holin family protein</fullName>
    </submittedName>
</protein>
<evidence type="ECO:0000313" key="4">
    <source>
        <dbReference type="Proteomes" id="UP000544090"/>
    </source>
</evidence>
<dbReference type="EMBL" id="JAAZSQ010000029">
    <property type="protein sequence ID" value="NKX56625.1"/>
    <property type="molecule type" value="Genomic_DNA"/>
</dbReference>
<dbReference type="Proteomes" id="UP000544090">
    <property type="component" value="Unassembled WGS sequence"/>
</dbReference>
<feature type="transmembrane region" description="Helical" evidence="2">
    <location>
        <begin position="87"/>
        <end position="110"/>
    </location>
</feature>
<evidence type="ECO:0000256" key="2">
    <source>
        <dbReference type="SAM" id="Phobius"/>
    </source>
</evidence>
<dbReference type="InterPro" id="IPR009937">
    <property type="entry name" value="Phage_holin_3_6"/>
</dbReference>
<accession>A0A7X6K7K8</accession>
<feature type="transmembrane region" description="Helical" evidence="2">
    <location>
        <begin position="53"/>
        <end position="81"/>
    </location>
</feature>
<keyword evidence="2" id="KW-0812">Transmembrane</keyword>
<feature type="region of interest" description="Disordered" evidence="1">
    <location>
        <begin position="142"/>
        <end position="170"/>
    </location>
</feature>
<evidence type="ECO:0000313" key="3">
    <source>
        <dbReference type="EMBL" id="NKX56625.1"/>
    </source>
</evidence>
<dbReference type="AlphaFoldDB" id="A0A7X6K7K8"/>
<keyword evidence="4" id="KW-1185">Reference proteome</keyword>
<name>A0A7X6K7K8_9MICC</name>
<keyword evidence="2" id="KW-1133">Transmembrane helix</keyword>
<feature type="compositionally biased region" description="Basic and acidic residues" evidence="1">
    <location>
        <begin position="148"/>
        <end position="165"/>
    </location>
</feature>
<gene>
    <name evidence="3" type="ORF">HGG74_19285</name>
</gene>
<evidence type="ECO:0000256" key="1">
    <source>
        <dbReference type="SAM" id="MobiDB-lite"/>
    </source>
</evidence>
<proteinExistence type="predicted"/>
<reference evidence="3 4" key="1">
    <citation type="submission" date="2020-04" db="EMBL/GenBank/DDBJ databases">
        <title>Arthrobacter sp. nov.</title>
        <authorList>
            <person name="Liu S."/>
        </authorList>
    </citation>
    <scope>NUCLEOTIDE SEQUENCE [LARGE SCALE GENOMIC DNA]</scope>
    <source>
        <strain evidence="3 4">E918</strain>
    </source>
</reference>
<comment type="caution">
    <text evidence="3">The sequence shown here is derived from an EMBL/GenBank/DDBJ whole genome shotgun (WGS) entry which is preliminary data.</text>
</comment>